<dbReference type="OrthoDB" id="1743609at2759"/>
<sequence length="142" mass="16352">MEKMSFRHKLECVSLAWVSVLVNGSLIKDFKMFKRLRELVDALTSGVLRSLSLDFASHICILQMISYYFLRQKRIRLCGKVVPEFLELVSESKAIVVASIISCELGRFPLAYLGISMGANSRRISTWEPIIEKVRQRLVLWQ</sequence>
<proteinExistence type="predicted"/>
<name>A0A5B6WQ33_9ROSI</name>
<reference evidence="2" key="1">
    <citation type="journal article" date="2019" name="Plant Biotechnol. J.">
        <title>Genome sequencing of the Australian wild diploid species Gossypium australe highlights disease resistance and delayed gland morphogenesis.</title>
        <authorList>
            <person name="Cai Y."/>
            <person name="Cai X."/>
            <person name="Wang Q."/>
            <person name="Wang P."/>
            <person name="Zhang Y."/>
            <person name="Cai C."/>
            <person name="Xu Y."/>
            <person name="Wang K."/>
            <person name="Zhou Z."/>
            <person name="Wang C."/>
            <person name="Geng S."/>
            <person name="Li B."/>
            <person name="Dong Q."/>
            <person name="Hou Y."/>
            <person name="Wang H."/>
            <person name="Ai P."/>
            <person name="Liu Z."/>
            <person name="Yi F."/>
            <person name="Sun M."/>
            <person name="An G."/>
            <person name="Cheng J."/>
            <person name="Zhang Y."/>
            <person name="Shi Q."/>
            <person name="Xie Y."/>
            <person name="Shi X."/>
            <person name="Chang Y."/>
            <person name="Huang F."/>
            <person name="Chen Y."/>
            <person name="Hong S."/>
            <person name="Mi L."/>
            <person name="Sun Q."/>
            <person name="Zhang L."/>
            <person name="Zhou B."/>
            <person name="Peng R."/>
            <person name="Zhang X."/>
            <person name="Liu F."/>
        </authorList>
    </citation>
    <scope>NUCLEOTIDE SEQUENCE [LARGE SCALE GENOMIC DNA]</scope>
    <source>
        <strain evidence="2">cv. PA1801</strain>
    </source>
</reference>
<evidence type="ECO:0000313" key="2">
    <source>
        <dbReference type="Proteomes" id="UP000325315"/>
    </source>
</evidence>
<protein>
    <submittedName>
        <fullName evidence="1">Retrovirus-related Pol polyprotein LINE-1</fullName>
    </submittedName>
</protein>
<accession>A0A5B6WQ33</accession>
<dbReference type="EMBL" id="SMMG02000002">
    <property type="protein sequence ID" value="KAA3482922.1"/>
    <property type="molecule type" value="Genomic_DNA"/>
</dbReference>
<dbReference type="Proteomes" id="UP000325315">
    <property type="component" value="Unassembled WGS sequence"/>
</dbReference>
<keyword evidence="2" id="KW-1185">Reference proteome</keyword>
<comment type="caution">
    <text evidence="1">The sequence shown here is derived from an EMBL/GenBank/DDBJ whole genome shotgun (WGS) entry which is preliminary data.</text>
</comment>
<gene>
    <name evidence="1" type="ORF">EPI10_005130</name>
</gene>
<organism evidence="1 2">
    <name type="scientific">Gossypium australe</name>
    <dbReference type="NCBI Taxonomy" id="47621"/>
    <lineage>
        <taxon>Eukaryota</taxon>
        <taxon>Viridiplantae</taxon>
        <taxon>Streptophyta</taxon>
        <taxon>Embryophyta</taxon>
        <taxon>Tracheophyta</taxon>
        <taxon>Spermatophyta</taxon>
        <taxon>Magnoliopsida</taxon>
        <taxon>eudicotyledons</taxon>
        <taxon>Gunneridae</taxon>
        <taxon>Pentapetalae</taxon>
        <taxon>rosids</taxon>
        <taxon>malvids</taxon>
        <taxon>Malvales</taxon>
        <taxon>Malvaceae</taxon>
        <taxon>Malvoideae</taxon>
        <taxon>Gossypium</taxon>
    </lineage>
</organism>
<evidence type="ECO:0000313" key="1">
    <source>
        <dbReference type="EMBL" id="KAA3482922.1"/>
    </source>
</evidence>
<dbReference type="AlphaFoldDB" id="A0A5B6WQ33"/>